<proteinExistence type="predicted"/>
<organism evidence="1">
    <name type="scientific">bioreactor metagenome</name>
    <dbReference type="NCBI Taxonomy" id="1076179"/>
    <lineage>
        <taxon>unclassified sequences</taxon>
        <taxon>metagenomes</taxon>
        <taxon>ecological metagenomes</taxon>
    </lineage>
</organism>
<gene>
    <name evidence="1" type="ORF">SDC9_40412</name>
</gene>
<dbReference type="AlphaFoldDB" id="A0A644VUX3"/>
<sequence>MITQFGGNGHGVYADIGYVLACVLGNFHGVAYQNGFAMGHHGQKLIKRGAVHGQQKIGLLLGGVANEVHGTVGSAAAHGGTVGGNPSDFDALSGCDIGDDQTTGQNALPPEPANAIAFIAYLMLRVARVTPA</sequence>
<comment type="caution">
    <text evidence="1">The sequence shown here is derived from an EMBL/GenBank/DDBJ whole genome shotgun (WGS) entry which is preliminary data.</text>
</comment>
<evidence type="ECO:0000313" key="1">
    <source>
        <dbReference type="EMBL" id="MPL94262.1"/>
    </source>
</evidence>
<reference evidence="1" key="1">
    <citation type="submission" date="2019-08" db="EMBL/GenBank/DDBJ databases">
        <authorList>
            <person name="Kucharzyk K."/>
            <person name="Murdoch R.W."/>
            <person name="Higgins S."/>
            <person name="Loffler F."/>
        </authorList>
    </citation>
    <scope>NUCLEOTIDE SEQUENCE</scope>
</reference>
<protein>
    <submittedName>
        <fullName evidence="1">Uncharacterized protein</fullName>
    </submittedName>
</protein>
<name>A0A644VUX3_9ZZZZ</name>
<dbReference type="EMBL" id="VSSQ01000421">
    <property type="protein sequence ID" value="MPL94262.1"/>
    <property type="molecule type" value="Genomic_DNA"/>
</dbReference>
<accession>A0A644VUX3</accession>